<dbReference type="PANTHER" id="PTHR34218">
    <property type="entry name" value="PEPTIDASE S45 PENICILLIN AMIDASE"/>
    <property type="match status" value="1"/>
</dbReference>
<protein>
    <submittedName>
        <fullName evidence="2">Penicillin acylase family protein</fullName>
    </submittedName>
</protein>
<dbReference type="Proteomes" id="UP001201701">
    <property type="component" value="Unassembled WGS sequence"/>
</dbReference>
<keyword evidence="1" id="KW-0732">Signal</keyword>
<dbReference type="RefSeq" id="WP_239364482.1">
    <property type="nucleotide sequence ID" value="NZ_JAKREW010000007.1"/>
</dbReference>
<reference evidence="2 3" key="1">
    <citation type="submission" date="2022-02" db="EMBL/GenBank/DDBJ databases">
        <title>Draft genome sequence of Mezorhizobium retamae strain IRAMC:0171 isolated from Retama raetam nodules.</title>
        <authorList>
            <person name="Bengaied R."/>
            <person name="Sbissi I."/>
            <person name="Huber K."/>
            <person name="Ghodbane F."/>
            <person name="Nouioui I."/>
            <person name="Tarhouni M."/>
            <person name="Gtari M."/>
        </authorList>
    </citation>
    <scope>NUCLEOTIDE SEQUENCE [LARGE SCALE GENOMIC DNA]</scope>
    <source>
        <strain evidence="2 3">IRAMC:0171</strain>
    </source>
</reference>
<evidence type="ECO:0000256" key="1">
    <source>
        <dbReference type="ARBA" id="ARBA00022729"/>
    </source>
</evidence>
<dbReference type="Gene3D" id="3.60.20.10">
    <property type="entry name" value="Glutamine Phosphoribosylpyrophosphate, subunit 1, domain 1"/>
    <property type="match status" value="2"/>
</dbReference>
<evidence type="ECO:0000313" key="2">
    <source>
        <dbReference type="EMBL" id="MCG7505423.1"/>
    </source>
</evidence>
<name>A0ABS9QEW5_9HYPH</name>
<evidence type="ECO:0000313" key="3">
    <source>
        <dbReference type="Proteomes" id="UP001201701"/>
    </source>
</evidence>
<proteinExistence type="predicted"/>
<dbReference type="InterPro" id="IPR043147">
    <property type="entry name" value="Penicillin_amidase_A-knob"/>
</dbReference>
<comment type="caution">
    <text evidence="2">The sequence shown here is derived from an EMBL/GenBank/DDBJ whole genome shotgun (WGS) entry which is preliminary data.</text>
</comment>
<keyword evidence="3" id="KW-1185">Reference proteome</keyword>
<dbReference type="Gene3D" id="1.10.1400.10">
    <property type="match status" value="1"/>
</dbReference>
<dbReference type="PANTHER" id="PTHR34218:SF3">
    <property type="entry name" value="ACYL-HOMOSERINE LACTONE ACYLASE PVDQ"/>
    <property type="match status" value="1"/>
</dbReference>
<dbReference type="SUPFAM" id="SSF56235">
    <property type="entry name" value="N-terminal nucleophile aminohydrolases (Ntn hydrolases)"/>
    <property type="match status" value="1"/>
</dbReference>
<dbReference type="Pfam" id="PF01804">
    <property type="entry name" value="Penicil_amidase"/>
    <property type="match status" value="1"/>
</dbReference>
<sequence length="368" mass="40515">MLDILKRYQVQDNNTIAVDAKETLLADIGNIPHVTDEMLQRCGTVDVLDGSRSDCEWGSDPDAARPGIFSPTKGVTRIGVPYVANSNNGPWMSVPDEPILGKARVFGEEKAELTPRARIGLTMLQDRLAGTLPGNKFDLDNAQKIFLRTRSKIGELITDDLIALCRANIASPVDAVDLKPACDALSGWNRTFVINARGAHLFREFRELGGVVFRIPFNPADPVNTPRQLATDDPNVLNALVAAVKKLKEKNIPLDARLGDVQFTLFKDERIGQRGSANADGVFNPIGLKPHRDGYAAAGSTSLVYFAEYSENHVASRGMIVYSLSNNPESKHSSDMTRAYSSGHIINWRFNESEIESDPHLIRYRVSN</sequence>
<dbReference type="InterPro" id="IPR029055">
    <property type="entry name" value="Ntn_hydrolases_N"/>
</dbReference>
<gene>
    <name evidence="2" type="ORF">L4923_10410</name>
</gene>
<accession>A0ABS9QEW5</accession>
<organism evidence="2 3">
    <name type="scientific">Mesorhizobium retamae</name>
    <dbReference type="NCBI Taxonomy" id="2912854"/>
    <lineage>
        <taxon>Bacteria</taxon>
        <taxon>Pseudomonadati</taxon>
        <taxon>Pseudomonadota</taxon>
        <taxon>Alphaproteobacteria</taxon>
        <taxon>Hyphomicrobiales</taxon>
        <taxon>Phyllobacteriaceae</taxon>
        <taxon>Mesorhizobium</taxon>
    </lineage>
</organism>
<dbReference type="InterPro" id="IPR002692">
    <property type="entry name" value="S45"/>
</dbReference>
<dbReference type="EMBL" id="JAKREW010000007">
    <property type="protein sequence ID" value="MCG7505423.1"/>
    <property type="molecule type" value="Genomic_DNA"/>
</dbReference>